<accession>A0ACB9GR80</accession>
<dbReference type="Proteomes" id="UP001056120">
    <property type="component" value="Linkage Group LG14"/>
</dbReference>
<protein>
    <submittedName>
        <fullName evidence="1">Uncharacterized protein</fullName>
    </submittedName>
</protein>
<organism evidence="1 2">
    <name type="scientific">Smallanthus sonchifolius</name>
    <dbReference type="NCBI Taxonomy" id="185202"/>
    <lineage>
        <taxon>Eukaryota</taxon>
        <taxon>Viridiplantae</taxon>
        <taxon>Streptophyta</taxon>
        <taxon>Embryophyta</taxon>
        <taxon>Tracheophyta</taxon>
        <taxon>Spermatophyta</taxon>
        <taxon>Magnoliopsida</taxon>
        <taxon>eudicotyledons</taxon>
        <taxon>Gunneridae</taxon>
        <taxon>Pentapetalae</taxon>
        <taxon>asterids</taxon>
        <taxon>campanulids</taxon>
        <taxon>Asterales</taxon>
        <taxon>Asteraceae</taxon>
        <taxon>Asteroideae</taxon>
        <taxon>Heliantheae alliance</taxon>
        <taxon>Millerieae</taxon>
        <taxon>Smallanthus</taxon>
    </lineage>
</organism>
<reference evidence="1 2" key="2">
    <citation type="journal article" date="2022" name="Mol. Ecol. Resour.">
        <title>The genomes of chicory, endive, great burdock and yacon provide insights into Asteraceae paleo-polyploidization history and plant inulin production.</title>
        <authorList>
            <person name="Fan W."/>
            <person name="Wang S."/>
            <person name="Wang H."/>
            <person name="Wang A."/>
            <person name="Jiang F."/>
            <person name="Liu H."/>
            <person name="Zhao H."/>
            <person name="Xu D."/>
            <person name="Zhang Y."/>
        </authorList>
    </citation>
    <scope>NUCLEOTIDE SEQUENCE [LARGE SCALE GENOMIC DNA]</scope>
    <source>
        <strain evidence="2">cv. Yunnan</strain>
        <tissue evidence="1">Leaves</tissue>
    </source>
</reference>
<keyword evidence="2" id="KW-1185">Reference proteome</keyword>
<sequence length="100" mass="11046">MTNMDRRKSTGFLAGSDVRNWILAKGWAQDQGVSATGGVTREADENGEGRGWRIRKNDGELVVVSRGDDDCSGLTKLDDSRVEVAGRGRRLVRFHGNELR</sequence>
<evidence type="ECO:0000313" key="1">
    <source>
        <dbReference type="EMBL" id="KAI3785683.1"/>
    </source>
</evidence>
<evidence type="ECO:0000313" key="2">
    <source>
        <dbReference type="Proteomes" id="UP001056120"/>
    </source>
</evidence>
<gene>
    <name evidence="1" type="ORF">L1987_44807</name>
</gene>
<reference evidence="2" key="1">
    <citation type="journal article" date="2022" name="Mol. Ecol. Resour.">
        <title>The genomes of chicory, endive, great burdock and yacon provide insights into Asteraceae palaeo-polyploidization history and plant inulin production.</title>
        <authorList>
            <person name="Fan W."/>
            <person name="Wang S."/>
            <person name="Wang H."/>
            <person name="Wang A."/>
            <person name="Jiang F."/>
            <person name="Liu H."/>
            <person name="Zhao H."/>
            <person name="Xu D."/>
            <person name="Zhang Y."/>
        </authorList>
    </citation>
    <scope>NUCLEOTIDE SEQUENCE [LARGE SCALE GENOMIC DNA]</scope>
    <source>
        <strain evidence="2">cv. Yunnan</strain>
    </source>
</reference>
<name>A0ACB9GR80_9ASTR</name>
<dbReference type="EMBL" id="CM042031">
    <property type="protein sequence ID" value="KAI3785683.1"/>
    <property type="molecule type" value="Genomic_DNA"/>
</dbReference>
<proteinExistence type="predicted"/>
<comment type="caution">
    <text evidence="1">The sequence shown here is derived from an EMBL/GenBank/DDBJ whole genome shotgun (WGS) entry which is preliminary data.</text>
</comment>